<dbReference type="InterPro" id="IPR003593">
    <property type="entry name" value="AAA+_ATPase"/>
</dbReference>
<dbReference type="Pfam" id="PF00005">
    <property type="entry name" value="ABC_tran"/>
    <property type="match status" value="1"/>
</dbReference>
<keyword evidence="3" id="KW-1003">Cell membrane</keyword>
<dbReference type="OrthoDB" id="5296765at2"/>
<dbReference type="EMBL" id="MWZD01000019">
    <property type="protein sequence ID" value="PRI10453.1"/>
    <property type="molecule type" value="Genomic_DNA"/>
</dbReference>
<evidence type="ECO:0000259" key="10">
    <source>
        <dbReference type="PROSITE" id="PS50893"/>
    </source>
</evidence>
<dbReference type="InterPro" id="IPR017871">
    <property type="entry name" value="ABC_transporter-like_CS"/>
</dbReference>
<dbReference type="InterPro" id="IPR003439">
    <property type="entry name" value="ABC_transporter-like_ATP-bd"/>
</dbReference>
<evidence type="ECO:0000256" key="4">
    <source>
        <dbReference type="ARBA" id="ARBA00022496"/>
    </source>
</evidence>
<dbReference type="SMART" id="SM00382">
    <property type="entry name" value="AAA"/>
    <property type="match status" value="1"/>
</dbReference>
<dbReference type="FunFam" id="3.40.50.300:FF:000134">
    <property type="entry name" value="Iron-enterobactin ABC transporter ATP-binding protein"/>
    <property type="match status" value="1"/>
</dbReference>
<keyword evidence="8" id="KW-0406">Ion transport</keyword>
<evidence type="ECO:0000313" key="12">
    <source>
        <dbReference type="Proteomes" id="UP000238650"/>
    </source>
</evidence>
<keyword evidence="4" id="KW-0410">Iron transport</keyword>
<dbReference type="InterPro" id="IPR051535">
    <property type="entry name" value="Siderophore_ABC-ATPase"/>
</dbReference>
<evidence type="ECO:0000256" key="6">
    <source>
        <dbReference type="ARBA" id="ARBA00022840"/>
    </source>
</evidence>
<dbReference type="PANTHER" id="PTHR42771:SF12">
    <property type="entry name" value="FE(3+) DICITRATE TRANSPORT ATP-BINDING PROTEIN FECE-RELATED"/>
    <property type="match status" value="1"/>
</dbReference>
<evidence type="ECO:0000256" key="3">
    <source>
        <dbReference type="ARBA" id="ARBA00022475"/>
    </source>
</evidence>
<comment type="subcellular location">
    <subcellularLocation>
        <location evidence="1">Cell membrane</location>
        <topology evidence="1">Peripheral membrane protein</topology>
    </subcellularLocation>
</comment>
<evidence type="ECO:0000256" key="2">
    <source>
        <dbReference type="ARBA" id="ARBA00022448"/>
    </source>
</evidence>
<keyword evidence="9" id="KW-0472">Membrane</keyword>
<dbReference type="RefSeq" id="WP_105806018.1">
    <property type="nucleotide sequence ID" value="NZ_MWZD01000019.1"/>
</dbReference>
<keyword evidence="5" id="KW-0547">Nucleotide-binding</keyword>
<proteinExistence type="predicted"/>
<name>A0A2S9QLK3_9MICO</name>
<dbReference type="SUPFAM" id="SSF52540">
    <property type="entry name" value="P-loop containing nucleoside triphosphate hydrolases"/>
    <property type="match status" value="1"/>
</dbReference>
<dbReference type="PANTHER" id="PTHR42771">
    <property type="entry name" value="IRON(3+)-HYDROXAMATE IMPORT ATP-BINDING PROTEIN FHUC"/>
    <property type="match status" value="1"/>
</dbReference>
<keyword evidence="12" id="KW-1185">Reference proteome</keyword>
<evidence type="ECO:0000256" key="9">
    <source>
        <dbReference type="ARBA" id="ARBA00023136"/>
    </source>
</evidence>
<dbReference type="GO" id="GO:0006826">
    <property type="term" value="P:iron ion transport"/>
    <property type="evidence" value="ECO:0007669"/>
    <property type="project" value="UniProtKB-KW"/>
</dbReference>
<accession>A0A2S9QLK3</accession>
<gene>
    <name evidence="11" type="primary">fecE</name>
    <name evidence="11" type="ORF">B4915_11770</name>
</gene>
<sequence length="274" mass="28940">MNTPLTPTPSLAPARLRTDAVRLGYAETTVIHDVSISIPDGSFTVIVGANGCGKSTLLRALARVEKPRNGAILLDGSSIATSSTKEVARTIGLLPQSSTAPEGIRVAELVARGRYAHQSMLRRWSDDDERAVTSALASAGMSELSERPLDALSGGQRQRAWIAMALAREAPILLLDEPTTYLDIAHQVSVLELIARQNRQGTTVAAVLHDLNQAARYGTHMIALKDGRVAAVGPPAEVITPSMVREVFDLETVIVPDPVAGTPMVVAVGGAEAT</sequence>
<dbReference type="GO" id="GO:0016887">
    <property type="term" value="F:ATP hydrolysis activity"/>
    <property type="evidence" value="ECO:0007669"/>
    <property type="project" value="InterPro"/>
</dbReference>
<dbReference type="Proteomes" id="UP000238650">
    <property type="component" value="Unassembled WGS sequence"/>
</dbReference>
<dbReference type="InterPro" id="IPR027417">
    <property type="entry name" value="P-loop_NTPase"/>
</dbReference>
<dbReference type="Gene3D" id="3.40.50.300">
    <property type="entry name" value="P-loop containing nucleotide triphosphate hydrolases"/>
    <property type="match status" value="1"/>
</dbReference>
<feature type="domain" description="ABC transporter" evidence="10">
    <location>
        <begin position="16"/>
        <end position="251"/>
    </location>
</feature>
<organism evidence="11 12">
    <name type="scientific">Leucobacter massiliensis</name>
    <dbReference type="NCBI Taxonomy" id="1686285"/>
    <lineage>
        <taxon>Bacteria</taxon>
        <taxon>Bacillati</taxon>
        <taxon>Actinomycetota</taxon>
        <taxon>Actinomycetes</taxon>
        <taxon>Micrococcales</taxon>
        <taxon>Microbacteriaceae</taxon>
        <taxon>Leucobacter</taxon>
    </lineage>
</organism>
<keyword evidence="7" id="KW-0408">Iron</keyword>
<keyword evidence="6 11" id="KW-0067">ATP-binding</keyword>
<reference evidence="11 12" key="1">
    <citation type="journal article" date="2017" name="New Microbes New Infect">
        <title>Genome sequence of 'Leucobacter massiliensis' sp. nov. isolated from human pharynx after travel to the 2014 Hajj.</title>
        <authorList>
            <person name="Leangapichart T."/>
            <person name="Gautret P."/>
            <person name="Nguyen T.T."/>
            <person name="Armstrong N."/>
            <person name="Rolain J.M."/>
        </authorList>
    </citation>
    <scope>NUCLEOTIDE SEQUENCE [LARGE SCALE GENOMIC DNA]</scope>
    <source>
        <strain evidence="11 12">122RC15</strain>
    </source>
</reference>
<evidence type="ECO:0000256" key="1">
    <source>
        <dbReference type="ARBA" id="ARBA00004202"/>
    </source>
</evidence>
<dbReference type="GO" id="GO:0005886">
    <property type="term" value="C:plasma membrane"/>
    <property type="evidence" value="ECO:0007669"/>
    <property type="project" value="UniProtKB-SubCell"/>
</dbReference>
<protein>
    <submittedName>
        <fullName evidence="11">Iron-dicitrate transporter ATP-binding subunit</fullName>
    </submittedName>
</protein>
<evidence type="ECO:0000256" key="7">
    <source>
        <dbReference type="ARBA" id="ARBA00023004"/>
    </source>
</evidence>
<dbReference type="GO" id="GO:0005524">
    <property type="term" value="F:ATP binding"/>
    <property type="evidence" value="ECO:0007669"/>
    <property type="project" value="UniProtKB-KW"/>
</dbReference>
<dbReference type="CDD" id="cd03214">
    <property type="entry name" value="ABC_Iron-Siderophores_B12_Hemin"/>
    <property type="match status" value="1"/>
</dbReference>
<evidence type="ECO:0000313" key="11">
    <source>
        <dbReference type="EMBL" id="PRI10453.1"/>
    </source>
</evidence>
<evidence type="ECO:0000256" key="8">
    <source>
        <dbReference type="ARBA" id="ARBA00023065"/>
    </source>
</evidence>
<dbReference type="AlphaFoldDB" id="A0A2S9QLK3"/>
<keyword evidence="2" id="KW-0813">Transport</keyword>
<comment type="caution">
    <text evidence="11">The sequence shown here is derived from an EMBL/GenBank/DDBJ whole genome shotgun (WGS) entry which is preliminary data.</text>
</comment>
<dbReference type="PROSITE" id="PS50893">
    <property type="entry name" value="ABC_TRANSPORTER_2"/>
    <property type="match status" value="1"/>
</dbReference>
<evidence type="ECO:0000256" key="5">
    <source>
        <dbReference type="ARBA" id="ARBA00022741"/>
    </source>
</evidence>
<dbReference type="PROSITE" id="PS00211">
    <property type="entry name" value="ABC_TRANSPORTER_1"/>
    <property type="match status" value="1"/>
</dbReference>